<sequence>MITITGYLHRGALQQLIRRWMYHRVEPGDADAIRRLVHFNNAYVSRYLKVFSEQLFGQLHAGPLIVRPSRRKADLKDAIVAHCPMHNARIDEMVAAYRRQPGMFYRETPYHGILYFTSQENGPLMVGTGRIKRSRRLAEKIARRIIDQIYVTIKDRAELLAKERALRAGVPVDALITPPEEMIAEFLGAETRLLEDLKHDRPIFTDTPLVIQDVAGVKMIVPDDQRPRLLERIARMERCRIIEIEEHRGRYNAVNLIVRYTPDRDALTEKPLSAALVQRMQQGGFDPARVQERFKTFVLSAEEHVHLEVILCNYQEMLESELGRCMHEDRIEQQRITQQYNGQLARNIEFLIAYLFAFAASNRTAIGSLPIRLWDRYLPDYFDEVLMGLYQVPRVEVME</sequence>
<evidence type="ECO:0000313" key="1">
    <source>
        <dbReference type="EMBL" id="MCJ8500189.1"/>
    </source>
</evidence>
<comment type="caution">
    <text evidence="1">The sequence shown here is derived from an EMBL/GenBank/DDBJ whole genome shotgun (WGS) entry which is preliminary data.</text>
</comment>
<name>A0AA41UIK3_9BACT</name>
<protein>
    <submittedName>
        <fullName evidence="1">Uncharacterized protein</fullName>
    </submittedName>
</protein>
<gene>
    <name evidence="1" type="ORF">MRX98_06345</name>
</gene>
<accession>A0AA41UIK3</accession>
<keyword evidence="2" id="KW-1185">Reference proteome</keyword>
<dbReference type="AlphaFoldDB" id="A0AA41UIK3"/>
<dbReference type="RefSeq" id="WP_246904035.1">
    <property type="nucleotide sequence ID" value="NZ_JALJRB010000005.1"/>
</dbReference>
<dbReference type="Proteomes" id="UP001165427">
    <property type="component" value="Unassembled WGS sequence"/>
</dbReference>
<organism evidence="1 2">
    <name type="scientific">Desulfatitalea alkaliphila</name>
    <dbReference type="NCBI Taxonomy" id="2929485"/>
    <lineage>
        <taxon>Bacteria</taxon>
        <taxon>Pseudomonadati</taxon>
        <taxon>Thermodesulfobacteriota</taxon>
        <taxon>Desulfobacteria</taxon>
        <taxon>Desulfobacterales</taxon>
        <taxon>Desulfosarcinaceae</taxon>
        <taxon>Desulfatitalea</taxon>
    </lineage>
</organism>
<evidence type="ECO:0000313" key="2">
    <source>
        <dbReference type="Proteomes" id="UP001165427"/>
    </source>
</evidence>
<reference evidence="1" key="1">
    <citation type="submission" date="2022-04" db="EMBL/GenBank/DDBJ databases">
        <title>Desulfatitalea alkaliphila sp. nov., a novel anaerobic sulfate-reducing bacterium isolated from terrestrial mud volcano, Taman Peninsula, Russia.</title>
        <authorList>
            <person name="Khomyakova M.A."/>
            <person name="Merkel A.Y."/>
            <person name="Slobodkin A.I."/>
        </authorList>
    </citation>
    <scope>NUCLEOTIDE SEQUENCE</scope>
    <source>
        <strain evidence="1">M08but</strain>
    </source>
</reference>
<proteinExistence type="predicted"/>
<dbReference type="EMBL" id="JALJRB010000005">
    <property type="protein sequence ID" value="MCJ8500189.1"/>
    <property type="molecule type" value="Genomic_DNA"/>
</dbReference>